<dbReference type="OrthoDB" id="9798006at2"/>
<evidence type="ECO:0000259" key="3">
    <source>
        <dbReference type="PROSITE" id="PS51186"/>
    </source>
</evidence>
<feature type="domain" description="N-acetyltransferase" evidence="3">
    <location>
        <begin position="5"/>
        <end position="173"/>
    </location>
</feature>
<keyword evidence="5" id="KW-1185">Reference proteome</keyword>
<organism evidence="4 5">
    <name type="scientific">Blautia faecicola</name>
    <dbReference type="NCBI Taxonomy" id="2509240"/>
    <lineage>
        <taxon>Bacteria</taxon>
        <taxon>Bacillati</taxon>
        <taxon>Bacillota</taxon>
        <taxon>Clostridia</taxon>
        <taxon>Lachnospirales</taxon>
        <taxon>Lachnospiraceae</taxon>
        <taxon>Blautia</taxon>
    </lineage>
</organism>
<reference evidence="4 5" key="1">
    <citation type="submission" date="2019-01" db="EMBL/GenBank/DDBJ databases">
        <title>Blautia sp. nov. KGMB01111 isolated human feces.</title>
        <authorList>
            <person name="Park J.-E."/>
            <person name="Kim J.-S."/>
            <person name="Park S.-H."/>
        </authorList>
    </citation>
    <scope>NUCLEOTIDE SEQUENCE [LARGE SCALE GENOMIC DNA]</scope>
    <source>
        <strain evidence="4 5">KGMB01111</strain>
    </source>
</reference>
<evidence type="ECO:0000256" key="1">
    <source>
        <dbReference type="ARBA" id="ARBA00022679"/>
    </source>
</evidence>
<evidence type="ECO:0000313" key="4">
    <source>
        <dbReference type="EMBL" id="RXS74715.1"/>
    </source>
</evidence>
<gene>
    <name evidence="4" type="ORF">ETP43_05475</name>
</gene>
<dbReference type="Gene3D" id="3.40.630.30">
    <property type="match status" value="1"/>
</dbReference>
<keyword evidence="2" id="KW-0012">Acyltransferase</keyword>
<proteinExistence type="predicted"/>
<dbReference type="PANTHER" id="PTHR43072">
    <property type="entry name" value="N-ACETYLTRANSFERASE"/>
    <property type="match status" value="1"/>
</dbReference>
<dbReference type="SUPFAM" id="SSF55729">
    <property type="entry name" value="Acyl-CoA N-acyltransferases (Nat)"/>
    <property type="match status" value="1"/>
</dbReference>
<keyword evidence="1 4" id="KW-0808">Transferase</keyword>
<dbReference type="Pfam" id="PF13420">
    <property type="entry name" value="Acetyltransf_4"/>
    <property type="match status" value="1"/>
</dbReference>
<dbReference type="GO" id="GO:0016747">
    <property type="term" value="F:acyltransferase activity, transferring groups other than amino-acyl groups"/>
    <property type="evidence" value="ECO:0007669"/>
    <property type="project" value="InterPro"/>
</dbReference>
<dbReference type="CDD" id="cd04301">
    <property type="entry name" value="NAT_SF"/>
    <property type="match status" value="1"/>
</dbReference>
<sequence length="198" mass="23260">MKEELTIRVAKPEDAKVLLKIYAPYVEKTAITFEYEVPPEEDFAGRIRHILTKYPYLVLEENGELLGYAYAGTFNERSACDWAVETTIYIREDQKKRGLGKKMYAALEQVLKKQNITNLNACISVPEVPDEHLDRNSMDFHHHLGYRLVGEFYQCGYKFDTWYHMVWMEKIIGEHQKKQPAMIPFPELLKKNPTPWEV</sequence>
<accession>A0A4V1NRR9</accession>
<dbReference type="InterPro" id="IPR000182">
    <property type="entry name" value="GNAT_dom"/>
</dbReference>
<dbReference type="Proteomes" id="UP000290106">
    <property type="component" value="Unassembled WGS sequence"/>
</dbReference>
<evidence type="ECO:0000256" key="2">
    <source>
        <dbReference type="ARBA" id="ARBA00023315"/>
    </source>
</evidence>
<comment type="caution">
    <text evidence="4">The sequence shown here is derived from an EMBL/GenBank/DDBJ whole genome shotgun (WGS) entry which is preliminary data.</text>
</comment>
<dbReference type="PROSITE" id="PS51186">
    <property type="entry name" value="GNAT"/>
    <property type="match status" value="1"/>
</dbReference>
<protein>
    <submittedName>
        <fullName evidence="4">GNAT family N-acetyltransferase</fullName>
    </submittedName>
</protein>
<dbReference type="InterPro" id="IPR016181">
    <property type="entry name" value="Acyl_CoA_acyltransferase"/>
</dbReference>
<evidence type="ECO:0000313" key="5">
    <source>
        <dbReference type="Proteomes" id="UP000290106"/>
    </source>
</evidence>
<name>A0A4V1NRR9_9FIRM</name>
<dbReference type="RefSeq" id="WP_129257315.1">
    <property type="nucleotide sequence ID" value="NZ_SDKC01000001.1"/>
</dbReference>
<dbReference type="AlphaFoldDB" id="A0A4V1NRR9"/>
<dbReference type="EMBL" id="SDKC01000001">
    <property type="protein sequence ID" value="RXS74715.1"/>
    <property type="molecule type" value="Genomic_DNA"/>
</dbReference>
<dbReference type="PANTHER" id="PTHR43072:SF23">
    <property type="entry name" value="UPF0039 PROTEIN C11D3.02C"/>
    <property type="match status" value="1"/>
</dbReference>